<proteinExistence type="predicted"/>
<name>A0AB39YRC1_9MICC</name>
<protein>
    <submittedName>
        <fullName evidence="2">Uncharacterized protein</fullName>
    </submittedName>
</protein>
<feature type="region of interest" description="Disordered" evidence="1">
    <location>
        <begin position="17"/>
        <end position="48"/>
    </location>
</feature>
<dbReference type="AlphaFoldDB" id="A0AB39YRC1"/>
<accession>A0AB39YRC1</accession>
<dbReference type="EMBL" id="CP165735">
    <property type="protein sequence ID" value="XDV71708.1"/>
    <property type="molecule type" value="Genomic_DNA"/>
</dbReference>
<sequence>MSDSPVVLLFFDPLAQSGPQEQKPLPLMPSAFSASKQSKRSSTTLHRSRSLELVATDLIALMEHRGDVGPPSADPA</sequence>
<evidence type="ECO:0000313" key="2">
    <source>
        <dbReference type="EMBL" id="XDV71708.1"/>
    </source>
</evidence>
<reference evidence="2" key="1">
    <citation type="submission" date="2024-07" db="EMBL/GenBank/DDBJ databases">
        <authorList>
            <person name="Li J."/>
            <person name="Wei H."/>
            <person name="Ma J."/>
        </authorList>
    </citation>
    <scope>NUCLEOTIDE SEQUENCE</scope>
    <source>
        <strain evidence="2">AMU7</strain>
    </source>
</reference>
<gene>
    <name evidence="2" type="ORF">ABQM86_00505</name>
</gene>
<dbReference type="RefSeq" id="WP_369745668.1">
    <property type="nucleotide sequence ID" value="NZ_CP165735.1"/>
</dbReference>
<organism evidence="2">
    <name type="scientific">Paenarthrobacter sp. AMU7</name>
    <dbReference type="NCBI Taxonomy" id="3162492"/>
    <lineage>
        <taxon>Bacteria</taxon>
        <taxon>Bacillati</taxon>
        <taxon>Actinomycetota</taxon>
        <taxon>Actinomycetes</taxon>
        <taxon>Micrococcales</taxon>
        <taxon>Micrococcaceae</taxon>
        <taxon>Paenarthrobacter</taxon>
    </lineage>
</organism>
<evidence type="ECO:0000256" key="1">
    <source>
        <dbReference type="SAM" id="MobiDB-lite"/>
    </source>
</evidence>